<dbReference type="HOGENOM" id="CLU_2909614_0_0_6"/>
<dbReference type="PANTHER" id="PTHR30537">
    <property type="entry name" value="HTH-TYPE TRANSCRIPTIONAL REGULATOR"/>
    <property type="match status" value="1"/>
</dbReference>
<evidence type="ECO:0000256" key="1">
    <source>
        <dbReference type="ARBA" id="ARBA00009437"/>
    </source>
</evidence>
<dbReference type="PANTHER" id="PTHR30537:SF5">
    <property type="entry name" value="HTH-TYPE TRANSCRIPTIONAL ACTIVATOR TTDR-RELATED"/>
    <property type="match status" value="1"/>
</dbReference>
<dbReference type="GO" id="GO:0003700">
    <property type="term" value="F:DNA-binding transcription factor activity"/>
    <property type="evidence" value="ECO:0007669"/>
    <property type="project" value="TreeGrafter"/>
</dbReference>
<dbReference type="Proteomes" id="UP000004986">
    <property type="component" value="Unassembled WGS sequence"/>
</dbReference>
<proteinExistence type="inferred from homology"/>
<reference evidence="4 5" key="1">
    <citation type="journal article" date="2011" name="PLoS Pathog.">
        <title>Dynamic evolution of pathogenicity revealed by sequencing and comparative genomics of 19 Pseudomonas syringae isolates.</title>
        <authorList>
            <person name="Baltrus D.A."/>
            <person name="Nishimura M.T."/>
            <person name="Romanchuk A."/>
            <person name="Chang J.H."/>
            <person name="Mukhtar M.S."/>
            <person name="Cherkis K."/>
            <person name="Roach J."/>
            <person name="Grant S.R."/>
            <person name="Jones C.D."/>
            <person name="Dangl J.L."/>
        </authorList>
    </citation>
    <scope>NUCLEOTIDE SEQUENCE [LARGE SCALE GENOMIC DNA]</scope>
    <source>
        <strain evidence="4 5">1704B</strain>
    </source>
</reference>
<dbReference type="GO" id="GO:0006351">
    <property type="term" value="P:DNA-templated transcription"/>
    <property type="evidence" value="ECO:0007669"/>
    <property type="project" value="TreeGrafter"/>
</dbReference>
<comment type="similarity">
    <text evidence="1">Belongs to the LysR transcriptional regulatory family.</text>
</comment>
<evidence type="ECO:0000256" key="2">
    <source>
        <dbReference type="SAM" id="MobiDB-lite"/>
    </source>
</evidence>
<keyword evidence="5" id="KW-1185">Reference proteome</keyword>
<feature type="domain" description="LysR substrate-binding" evidence="3">
    <location>
        <begin position="1"/>
        <end position="57"/>
    </location>
</feature>
<dbReference type="Gene3D" id="3.40.190.10">
    <property type="entry name" value="Periplasmic binding protein-like II"/>
    <property type="match status" value="2"/>
</dbReference>
<dbReference type="Pfam" id="PF03466">
    <property type="entry name" value="LysR_substrate"/>
    <property type="match status" value="1"/>
</dbReference>
<gene>
    <name evidence="4" type="ORF">PSYPI_44616</name>
</gene>
<feature type="compositionally biased region" description="Basic and acidic residues" evidence="2">
    <location>
        <begin position="39"/>
        <end position="53"/>
    </location>
</feature>
<feature type="region of interest" description="Disordered" evidence="2">
    <location>
        <begin position="39"/>
        <end position="62"/>
    </location>
</feature>
<evidence type="ECO:0000313" key="4">
    <source>
        <dbReference type="EMBL" id="EGH49059.1"/>
    </source>
</evidence>
<evidence type="ECO:0000313" key="5">
    <source>
        <dbReference type="Proteomes" id="UP000004986"/>
    </source>
</evidence>
<dbReference type="SUPFAM" id="SSF53850">
    <property type="entry name" value="Periplasmic binding protein-like II"/>
    <property type="match status" value="1"/>
</dbReference>
<dbReference type="GO" id="GO:0043565">
    <property type="term" value="F:sequence-specific DNA binding"/>
    <property type="evidence" value="ECO:0007669"/>
    <property type="project" value="TreeGrafter"/>
</dbReference>
<protein>
    <submittedName>
        <fullName evidence="4">Regulatory protein, LysR:LysR, substrate-binding</fullName>
    </submittedName>
</protein>
<dbReference type="InterPro" id="IPR005119">
    <property type="entry name" value="LysR_subst-bd"/>
</dbReference>
<dbReference type="AlphaFoldDB" id="F3GPQ6"/>
<feature type="non-terminal residue" evidence="4">
    <location>
        <position position="62"/>
    </location>
</feature>
<sequence length="62" mass="6558">MLDEGVDVAVRIGTLPDSSLTAIPTGSVRRMVCASPAYLEKHGAPQHPDDLRQHSTVSTTTA</sequence>
<comment type="caution">
    <text evidence="4">The sequence shown here is derived from an EMBL/GenBank/DDBJ whole genome shotgun (WGS) entry which is preliminary data.</text>
</comment>
<dbReference type="EMBL" id="AEAI01003787">
    <property type="protein sequence ID" value="EGH49059.1"/>
    <property type="molecule type" value="Genomic_DNA"/>
</dbReference>
<name>F3GPQ6_PSESJ</name>
<evidence type="ECO:0000259" key="3">
    <source>
        <dbReference type="Pfam" id="PF03466"/>
    </source>
</evidence>
<accession>F3GPQ6</accession>
<organism evidence="4 5">
    <name type="scientific">Pseudomonas syringae pv. pisi str. 1704B</name>
    <dbReference type="NCBI Taxonomy" id="629263"/>
    <lineage>
        <taxon>Bacteria</taxon>
        <taxon>Pseudomonadati</taxon>
        <taxon>Pseudomonadota</taxon>
        <taxon>Gammaproteobacteria</taxon>
        <taxon>Pseudomonadales</taxon>
        <taxon>Pseudomonadaceae</taxon>
        <taxon>Pseudomonas</taxon>
        <taxon>Pseudomonas syringae</taxon>
    </lineage>
</organism>
<dbReference type="InterPro" id="IPR058163">
    <property type="entry name" value="LysR-type_TF_proteobact-type"/>
</dbReference>